<feature type="compositionally biased region" description="Basic and acidic residues" evidence="1">
    <location>
        <begin position="309"/>
        <end position="322"/>
    </location>
</feature>
<feature type="region of interest" description="Disordered" evidence="1">
    <location>
        <begin position="1239"/>
        <end position="1259"/>
    </location>
</feature>
<evidence type="ECO:0000313" key="3">
    <source>
        <dbReference type="Proteomes" id="UP001227101"/>
    </source>
</evidence>
<feature type="compositionally biased region" description="Basic and acidic residues" evidence="1">
    <location>
        <begin position="903"/>
        <end position="945"/>
    </location>
</feature>
<evidence type="ECO:0000256" key="1">
    <source>
        <dbReference type="SAM" id="MobiDB-lite"/>
    </source>
</evidence>
<feature type="compositionally biased region" description="Basic and acidic residues" evidence="1">
    <location>
        <begin position="757"/>
        <end position="786"/>
    </location>
</feature>
<reference evidence="2 3" key="1">
    <citation type="submission" date="2023-06" db="EMBL/GenBank/DDBJ databases">
        <authorList>
            <person name="Oyuntsetseg B."/>
            <person name="Kim S.B."/>
        </authorList>
    </citation>
    <scope>NUCLEOTIDE SEQUENCE [LARGE SCALE GENOMIC DNA]</scope>
    <source>
        <strain evidence="2 3">2-2</strain>
    </source>
</reference>
<feature type="compositionally biased region" description="Low complexity" evidence="1">
    <location>
        <begin position="375"/>
        <end position="388"/>
    </location>
</feature>
<feature type="compositionally biased region" description="Low complexity" evidence="1">
    <location>
        <begin position="592"/>
        <end position="609"/>
    </location>
</feature>
<feature type="compositionally biased region" description="Gly residues" evidence="1">
    <location>
        <begin position="736"/>
        <end position="745"/>
    </location>
</feature>
<feature type="compositionally biased region" description="Low complexity" evidence="1">
    <location>
        <begin position="333"/>
        <end position="345"/>
    </location>
</feature>
<evidence type="ECO:0000313" key="2">
    <source>
        <dbReference type="EMBL" id="WIV61094.1"/>
    </source>
</evidence>
<name>A0ABY8XZQ9_9PSEU</name>
<dbReference type="RefSeq" id="WP_285458712.1">
    <property type="nucleotide sequence ID" value="NZ_CP127173.1"/>
</dbReference>
<feature type="compositionally biased region" description="Low complexity" evidence="1">
    <location>
        <begin position="630"/>
        <end position="640"/>
    </location>
</feature>
<dbReference type="InterPro" id="IPR036689">
    <property type="entry name" value="ESAT-6-like_sf"/>
</dbReference>
<gene>
    <name evidence="2" type="ORF">QP939_22070</name>
</gene>
<dbReference type="EMBL" id="CP127173">
    <property type="protein sequence ID" value="WIV61094.1"/>
    <property type="molecule type" value="Genomic_DNA"/>
</dbReference>
<accession>A0ABY8XZQ9</accession>
<feature type="compositionally biased region" description="Basic and acidic residues" evidence="1">
    <location>
        <begin position="803"/>
        <end position="816"/>
    </location>
</feature>
<keyword evidence="3" id="KW-1185">Reference proteome</keyword>
<dbReference type="Gene3D" id="1.20.1260.20">
    <property type="entry name" value="PPE superfamily"/>
    <property type="match status" value="1"/>
</dbReference>
<feature type="region of interest" description="Disordered" evidence="1">
    <location>
        <begin position="1015"/>
        <end position="1047"/>
    </location>
</feature>
<feature type="compositionally biased region" description="Low complexity" evidence="1">
    <location>
        <begin position="357"/>
        <end position="368"/>
    </location>
</feature>
<evidence type="ECO:0008006" key="4">
    <source>
        <dbReference type="Google" id="ProtNLM"/>
    </source>
</evidence>
<feature type="compositionally biased region" description="Basic and acidic residues" evidence="1">
    <location>
        <begin position="1020"/>
        <end position="1029"/>
    </location>
</feature>
<feature type="region of interest" description="Disordered" evidence="1">
    <location>
        <begin position="283"/>
        <end position="816"/>
    </location>
</feature>
<feature type="compositionally biased region" description="Low complexity" evidence="1">
    <location>
        <begin position="670"/>
        <end position="689"/>
    </location>
</feature>
<protein>
    <recommendedName>
        <fullName evidence="4">PPE-repeat protein</fullName>
    </recommendedName>
</protein>
<feature type="compositionally biased region" description="Polar residues" evidence="1">
    <location>
        <begin position="439"/>
        <end position="564"/>
    </location>
</feature>
<dbReference type="InterPro" id="IPR038332">
    <property type="entry name" value="PPE_sf"/>
</dbReference>
<feature type="compositionally biased region" description="Low complexity" evidence="1">
    <location>
        <begin position="565"/>
        <end position="580"/>
    </location>
</feature>
<sequence length="1354" mass="140871">MPEGNPLVAESKQDPDGPGAFTAGNGDYGWAGGIGIAESSMDAFNGIKDGDWVSGGLGMLSLAGEIAGAAVDPFGYLMSSVASFLMEHVQPLKDMLDSVAGNPPVIQSYADTWGNVSKALGERKTDFDNAVKNGTAGWQGQGADAYRKFAAEHSEALSGAATVAGAISTVTMIMGQVVSFVRETVRQLIADLVGKLIAWVMEEVFSLGFGTPVVVAQASAAIAKWGKKIGELLKKLTDTIRKVSPLLSKLVDVFEKIAKVFGKVLGKVSGLDGLKIKEGGFVRKIPKGEGGGVHARAHGGDGDSSPDGDSSHGEGDGSRGDPGDSGGSHGDSDSPSSDPMNTDSDPGSRRSSGRDGSGSPDGDSSPSARGEDGAPSHAGDGSSSADGSTPHAGDSSPSASRSHAGDSSPSPTRGTDSTPAHAGDSTPTHAGDGTPSHAGDSSPSPTRGSDSTPSHAGDSSPSPTRGTDGTPTHAGDSSPSPTRGTDSTPTHAGDSSPSPTRGSDSTPSHAGDSSPSPTRGTDGTPTHAGDSSPSPTRGTDSTPTHAGDSSPSPTRGTDSPAPTHSGSSPAARSDAPSSHAGGDTPSNATSPRADGTTSASGTAPTAPRTGDPGTQLPSPRGGDGAASGIPPQGGAPMTGGMPPGGAPGGGGLSGGSPRTGGPGGPGWTGTPGTPGAHVDAPGRPRTGGDLPDGRPRGDLPEGRPRPSGDTPRPRTPEPAARGFGPGTHGPDPRTGGTHGPDGGTHGPHENGPNPHENGPHENGPDGGTPHHDEPLTPDEVNARHSESTPSGSSYHAGDPDMGDLPHRVQPDPDGRYTVDVHVTPDGHARIGDRLYTPEEFADILRRNGDYDGRPIRLIGCDASSNDFAHRLSRELDTEVMAPTKPAWTDSHGRVFSSDYEIGPDGRMRPRIPPDGEWNTHHPDGSTHRAGEDGFAPDSHHGDAHDVDADSALARGKDHPDMHDLDSGWEEPEFKHHKPLTLQPGERFYDPANPRHLEPNTRYEVSDSNGRFTRVYTNGDEPPRITHVDADVPNTRVGNGPVEVGNPDTTHLLGDVDYRVNTGEGHFEFHTDADGRPQLDIDHFDPPMTPPPVERRITGYDPSHNGDGPFGATPPKKLEPNSRYEVYTTAPDGTEQWHGTFYTSGDKPPEFTHIKTWHDNERGMINPETGDKHTMHDQHATRPEGVPVRGAKYEIGAENMHYHADAHGNAAVSWEPDYSSPATKRVNTDVQDRVGKIGQADDSTSTVNRGGHTADHRSGGLQGRLGMVPQDYYQNHSVGNPDNWRQMEIDRQTFERNHGDNGLVRVYADAPSVGETPDRLHVMSERIHPDGTRTYNYRSFPNVANPAPVVPPTRT</sequence>
<dbReference type="Proteomes" id="UP001227101">
    <property type="component" value="Chromosome"/>
</dbReference>
<organism evidence="2 3">
    <name type="scientific">Amycolatopsis nalaikhensis</name>
    <dbReference type="NCBI Taxonomy" id="715472"/>
    <lineage>
        <taxon>Bacteria</taxon>
        <taxon>Bacillati</taxon>
        <taxon>Actinomycetota</taxon>
        <taxon>Actinomycetes</taxon>
        <taxon>Pseudonocardiales</taxon>
        <taxon>Pseudonocardiaceae</taxon>
        <taxon>Amycolatopsis</taxon>
    </lineage>
</organism>
<feature type="compositionally biased region" description="Basic and acidic residues" evidence="1">
    <location>
        <begin position="691"/>
        <end position="715"/>
    </location>
</feature>
<feature type="region of interest" description="Disordered" evidence="1">
    <location>
        <begin position="1"/>
        <end position="22"/>
    </location>
</feature>
<feature type="region of interest" description="Disordered" evidence="1">
    <location>
        <begin position="898"/>
        <end position="945"/>
    </location>
</feature>
<dbReference type="SUPFAM" id="SSF140453">
    <property type="entry name" value="EsxAB dimer-like"/>
    <property type="match status" value="1"/>
</dbReference>
<proteinExistence type="predicted"/>
<feature type="compositionally biased region" description="Gly residues" evidence="1">
    <location>
        <begin position="641"/>
        <end position="669"/>
    </location>
</feature>
<feature type="compositionally biased region" description="Polar residues" evidence="1">
    <location>
        <begin position="395"/>
        <end position="418"/>
    </location>
</feature>